<proteinExistence type="predicted"/>
<dbReference type="Proteomes" id="UP000062998">
    <property type="component" value="Unassembled WGS sequence"/>
</dbReference>
<dbReference type="AlphaFoldDB" id="A0A107G0D0"/>
<gene>
    <name evidence="1" type="ORF">WL73_05040</name>
</gene>
<evidence type="ECO:0000313" key="2">
    <source>
        <dbReference type="Proteomes" id="UP000062998"/>
    </source>
</evidence>
<comment type="caution">
    <text evidence="1">The sequence shown here is derived from an EMBL/GenBank/DDBJ whole genome shotgun (WGS) entry which is preliminary data.</text>
</comment>
<dbReference type="EMBL" id="LPIX01000022">
    <property type="protein sequence ID" value="KWE09524.1"/>
    <property type="molecule type" value="Genomic_DNA"/>
</dbReference>
<sequence length="80" mass="9269">MHRFHDASNQPEQNLGHAWRDVYFEKQIDISLRAIPFQIQEAREIVEIVEGYQNSKEALHASFGPRTTKCCATGTCLIWH</sequence>
<organism evidence="1 2">
    <name type="scientific">Burkholderia ubonensis</name>
    <dbReference type="NCBI Taxonomy" id="101571"/>
    <lineage>
        <taxon>Bacteria</taxon>
        <taxon>Pseudomonadati</taxon>
        <taxon>Pseudomonadota</taxon>
        <taxon>Betaproteobacteria</taxon>
        <taxon>Burkholderiales</taxon>
        <taxon>Burkholderiaceae</taxon>
        <taxon>Burkholderia</taxon>
        <taxon>Burkholderia cepacia complex</taxon>
    </lineage>
</organism>
<protein>
    <submittedName>
        <fullName evidence="1">Uncharacterized protein</fullName>
    </submittedName>
</protein>
<evidence type="ECO:0000313" key="1">
    <source>
        <dbReference type="EMBL" id="KWE09524.1"/>
    </source>
</evidence>
<accession>A0A107G0D0</accession>
<dbReference type="OrthoDB" id="9938980at2"/>
<name>A0A107G0D0_9BURK</name>
<dbReference type="RefSeq" id="WP_060323043.1">
    <property type="nucleotide sequence ID" value="NZ_LPIU01000029.1"/>
</dbReference>
<reference evidence="1 2" key="1">
    <citation type="submission" date="2015-11" db="EMBL/GenBank/DDBJ databases">
        <title>Expanding the genomic diversity of Burkholderia species for the development of highly accurate diagnostics.</title>
        <authorList>
            <person name="Sahl J."/>
            <person name="Keim P."/>
            <person name="Wagner D."/>
        </authorList>
    </citation>
    <scope>NUCLEOTIDE SEQUENCE [LARGE SCALE GENOMIC DNA]</scope>
    <source>
        <strain evidence="1 2">MSMB2167WGS</strain>
    </source>
</reference>